<reference evidence="1" key="1">
    <citation type="submission" date="2021-02" db="EMBL/GenBank/DDBJ databases">
        <authorList>
            <person name="Nowell W R."/>
        </authorList>
    </citation>
    <scope>NUCLEOTIDE SEQUENCE</scope>
</reference>
<accession>A0A822C6I9</accession>
<protein>
    <submittedName>
        <fullName evidence="1">Uncharacterized protein</fullName>
    </submittedName>
</protein>
<organism evidence="1 2">
    <name type="scientific">Rotaria socialis</name>
    <dbReference type="NCBI Taxonomy" id="392032"/>
    <lineage>
        <taxon>Eukaryota</taxon>
        <taxon>Metazoa</taxon>
        <taxon>Spiralia</taxon>
        <taxon>Gnathifera</taxon>
        <taxon>Rotifera</taxon>
        <taxon>Eurotatoria</taxon>
        <taxon>Bdelloidea</taxon>
        <taxon>Philodinida</taxon>
        <taxon>Philodinidae</taxon>
        <taxon>Rotaria</taxon>
    </lineage>
</organism>
<dbReference type="AlphaFoldDB" id="A0A822C6I9"/>
<feature type="non-terminal residue" evidence="1">
    <location>
        <position position="67"/>
    </location>
</feature>
<name>A0A822C6I9_9BILA</name>
<dbReference type="Proteomes" id="UP000663848">
    <property type="component" value="Unassembled WGS sequence"/>
</dbReference>
<dbReference type="EMBL" id="CAJOBR010045053">
    <property type="protein sequence ID" value="CAF5036078.1"/>
    <property type="molecule type" value="Genomic_DNA"/>
</dbReference>
<sequence>IFASAFIQVFSLTTGLSIGTPKILGSSFTGPYFITISVGGGFLISVNGVGEIDTTTMVNSATTGLMG</sequence>
<evidence type="ECO:0000313" key="2">
    <source>
        <dbReference type="Proteomes" id="UP000663848"/>
    </source>
</evidence>
<gene>
    <name evidence="1" type="ORF">QYT958_LOCUS41037</name>
</gene>
<proteinExistence type="predicted"/>
<evidence type="ECO:0000313" key="1">
    <source>
        <dbReference type="EMBL" id="CAF5036078.1"/>
    </source>
</evidence>
<comment type="caution">
    <text evidence="1">The sequence shown here is derived from an EMBL/GenBank/DDBJ whole genome shotgun (WGS) entry which is preliminary data.</text>
</comment>